<dbReference type="EMBL" id="CAWYQH010000130">
    <property type="protein sequence ID" value="CAK8692601.1"/>
    <property type="molecule type" value="Genomic_DNA"/>
</dbReference>
<protein>
    <recommendedName>
        <fullName evidence="5">Sushi domain-containing protein</fullName>
    </recommendedName>
</protein>
<evidence type="ECO:0000313" key="4">
    <source>
        <dbReference type="Proteomes" id="UP001642483"/>
    </source>
</evidence>
<feature type="signal peptide" evidence="2">
    <location>
        <begin position="1"/>
        <end position="25"/>
    </location>
</feature>
<dbReference type="Proteomes" id="UP001642483">
    <property type="component" value="Unassembled WGS sequence"/>
</dbReference>
<feature type="chain" id="PRO_5047044442" description="Sushi domain-containing protein" evidence="2">
    <location>
        <begin position="26"/>
        <end position="195"/>
    </location>
</feature>
<keyword evidence="1" id="KW-0812">Transmembrane</keyword>
<gene>
    <name evidence="3" type="ORF">CVLEPA_LOCUS25853</name>
</gene>
<accession>A0ABP0GLH5</accession>
<keyword evidence="1" id="KW-1133">Transmembrane helix</keyword>
<keyword evidence="2" id="KW-0732">Signal</keyword>
<sequence>MNKSNFKQSILVLEAIVLFCSLTNAIYVTPQPRNIYEDRELENPCEHVESGPDHRTMYVVERNGITFACCAANRNQRIVEDCRPEEPWTTRTEYCAPRTQIENTAHNEIDCYPKDLDSKDNNQTDISDINVTTKSEIVKTSDGKEDKSSSIKKSEEESCVAAVVVSVVGTSSLFILMIILSKSCLEKQKLSRDQQ</sequence>
<keyword evidence="1" id="KW-0472">Membrane</keyword>
<evidence type="ECO:0000256" key="1">
    <source>
        <dbReference type="SAM" id="Phobius"/>
    </source>
</evidence>
<feature type="transmembrane region" description="Helical" evidence="1">
    <location>
        <begin position="160"/>
        <end position="180"/>
    </location>
</feature>
<evidence type="ECO:0008006" key="5">
    <source>
        <dbReference type="Google" id="ProtNLM"/>
    </source>
</evidence>
<comment type="caution">
    <text evidence="3">The sequence shown here is derived from an EMBL/GenBank/DDBJ whole genome shotgun (WGS) entry which is preliminary data.</text>
</comment>
<keyword evidence="4" id="KW-1185">Reference proteome</keyword>
<proteinExistence type="predicted"/>
<name>A0ABP0GLH5_CLALP</name>
<reference evidence="3 4" key="1">
    <citation type="submission" date="2024-02" db="EMBL/GenBank/DDBJ databases">
        <authorList>
            <person name="Daric V."/>
            <person name="Darras S."/>
        </authorList>
    </citation>
    <scope>NUCLEOTIDE SEQUENCE [LARGE SCALE GENOMIC DNA]</scope>
</reference>
<evidence type="ECO:0000313" key="3">
    <source>
        <dbReference type="EMBL" id="CAK8692601.1"/>
    </source>
</evidence>
<evidence type="ECO:0000256" key="2">
    <source>
        <dbReference type="SAM" id="SignalP"/>
    </source>
</evidence>
<organism evidence="3 4">
    <name type="scientific">Clavelina lepadiformis</name>
    <name type="common">Light-bulb sea squirt</name>
    <name type="synonym">Ascidia lepadiformis</name>
    <dbReference type="NCBI Taxonomy" id="159417"/>
    <lineage>
        <taxon>Eukaryota</taxon>
        <taxon>Metazoa</taxon>
        <taxon>Chordata</taxon>
        <taxon>Tunicata</taxon>
        <taxon>Ascidiacea</taxon>
        <taxon>Aplousobranchia</taxon>
        <taxon>Clavelinidae</taxon>
        <taxon>Clavelina</taxon>
    </lineage>
</organism>